<dbReference type="RefSeq" id="XP_051446758.1">
    <property type="nucleotide sequence ID" value="XM_051592942.1"/>
</dbReference>
<accession>A0AAD5EDZ9</accession>
<evidence type="ECO:0000313" key="2">
    <source>
        <dbReference type="Proteomes" id="UP001206595"/>
    </source>
</evidence>
<protein>
    <submittedName>
        <fullName evidence="1">Uncharacterized protein</fullName>
    </submittedName>
</protein>
<dbReference type="AlphaFoldDB" id="A0AAD5EDZ9"/>
<dbReference type="Proteomes" id="UP001206595">
    <property type="component" value="Unassembled WGS sequence"/>
</dbReference>
<sequence>MEIPLMIIHPPMYQTRIKTIECRINSLMQDLGFCLSSNDWYGTEHGTYDDDITFEPISIPYSTTSLLSSRRTLPSGDEFLRLLRLSDRLPNLHYYESETKAIPSCQTISLEEFFEPLTSNYCDQQYLYLQLQDTLIDIFSSRHVGCYQLYIGDQEVTYIIGYLAPNTKDQTTGWLVGLKLRTDCL</sequence>
<name>A0AAD5EDZ9_UMBRA</name>
<gene>
    <name evidence="1" type="ORF">K450DRAFT_269909</name>
</gene>
<organism evidence="1 2">
    <name type="scientific">Umbelopsis ramanniana AG</name>
    <dbReference type="NCBI Taxonomy" id="1314678"/>
    <lineage>
        <taxon>Eukaryota</taxon>
        <taxon>Fungi</taxon>
        <taxon>Fungi incertae sedis</taxon>
        <taxon>Mucoromycota</taxon>
        <taxon>Mucoromycotina</taxon>
        <taxon>Umbelopsidomycetes</taxon>
        <taxon>Umbelopsidales</taxon>
        <taxon>Umbelopsidaceae</taxon>
        <taxon>Umbelopsis</taxon>
    </lineage>
</organism>
<proteinExistence type="predicted"/>
<comment type="caution">
    <text evidence="1">The sequence shown here is derived from an EMBL/GenBank/DDBJ whole genome shotgun (WGS) entry which is preliminary data.</text>
</comment>
<reference evidence="1" key="1">
    <citation type="submission" date="2021-06" db="EMBL/GenBank/DDBJ databases">
        <authorList>
            <consortium name="DOE Joint Genome Institute"/>
            <person name="Mondo S.J."/>
            <person name="Amses K.R."/>
            <person name="Simmons D.R."/>
            <person name="Longcore J.E."/>
            <person name="Seto K."/>
            <person name="Alves G.H."/>
            <person name="Bonds A.E."/>
            <person name="Quandt C.A."/>
            <person name="Davis W.J."/>
            <person name="Chang Y."/>
            <person name="Letcher P.M."/>
            <person name="Powell M.J."/>
            <person name="Kuo A."/>
            <person name="Labutti K."/>
            <person name="Pangilinan J."/>
            <person name="Andreopoulos W."/>
            <person name="Tritt A."/>
            <person name="Riley R."/>
            <person name="Hundley H."/>
            <person name="Johnson J."/>
            <person name="Lipzen A."/>
            <person name="Barry K."/>
            <person name="Berbee M.L."/>
            <person name="Buchler N.E."/>
            <person name="Grigoriev I.V."/>
            <person name="Spatafora J.W."/>
            <person name="Stajich J.E."/>
            <person name="James T.Y."/>
        </authorList>
    </citation>
    <scope>NUCLEOTIDE SEQUENCE</scope>
    <source>
        <strain evidence="1">AG</strain>
    </source>
</reference>
<dbReference type="GeneID" id="75918284"/>
<reference evidence="1" key="2">
    <citation type="journal article" date="2022" name="Proc. Natl. Acad. Sci. U.S.A.">
        <title>Diploid-dominant life cycles characterize the early evolution of Fungi.</title>
        <authorList>
            <person name="Amses K.R."/>
            <person name="Simmons D.R."/>
            <person name="Longcore J.E."/>
            <person name="Mondo S.J."/>
            <person name="Seto K."/>
            <person name="Jeronimo G.H."/>
            <person name="Bonds A.E."/>
            <person name="Quandt C.A."/>
            <person name="Davis W.J."/>
            <person name="Chang Y."/>
            <person name="Federici B.A."/>
            <person name="Kuo A."/>
            <person name="LaButti K."/>
            <person name="Pangilinan J."/>
            <person name="Andreopoulos W."/>
            <person name="Tritt A."/>
            <person name="Riley R."/>
            <person name="Hundley H."/>
            <person name="Johnson J."/>
            <person name="Lipzen A."/>
            <person name="Barry K."/>
            <person name="Lang B.F."/>
            <person name="Cuomo C.A."/>
            <person name="Buchler N.E."/>
            <person name="Grigoriev I.V."/>
            <person name="Spatafora J.W."/>
            <person name="Stajich J.E."/>
            <person name="James T.Y."/>
        </authorList>
    </citation>
    <scope>NUCLEOTIDE SEQUENCE</scope>
    <source>
        <strain evidence="1">AG</strain>
    </source>
</reference>
<evidence type="ECO:0000313" key="1">
    <source>
        <dbReference type="EMBL" id="KAI8581754.1"/>
    </source>
</evidence>
<dbReference type="EMBL" id="MU620904">
    <property type="protein sequence ID" value="KAI8581754.1"/>
    <property type="molecule type" value="Genomic_DNA"/>
</dbReference>
<keyword evidence="2" id="KW-1185">Reference proteome</keyword>